<name>A0A0K8PK48_STRAJ</name>
<keyword evidence="3" id="KW-1185">Reference proteome</keyword>
<dbReference type="PATRIC" id="fig|146537.3.peg.3263"/>
<dbReference type="EMBL" id="DF968255">
    <property type="protein sequence ID" value="GAP48262.1"/>
    <property type="molecule type" value="Genomic_DNA"/>
</dbReference>
<dbReference type="AlphaFoldDB" id="A0A0K8PK48"/>
<feature type="region of interest" description="Disordered" evidence="1">
    <location>
        <begin position="67"/>
        <end position="99"/>
    </location>
</feature>
<evidence type="ECO:0000313" key="2">
    <source>
        <dbReference type="EMBL" id="GAP48262.1"/>
    </source>
</evidence>
<evidence type="ECO:0000256" key="1">
    <source>
        <dbReference type="SAM" id="MobiDB-lite"/>
    </source>
</evidence>
<organism evidence="2 3">
    <name type="scientific">Streptomyces azureus</name>
    <dbReference type="NCBI Taxonomy" id="146537"/>
    <lineage>
        <taxon>Bacteria</taxon>
        <taxon>Bacillati</taxon>
        <taxon>Actinomycetota</taxon>
        <taxon>Actinomycetes</taxon>
        <taxon>Kitasatosporales</taxon>
        <taxon>Streptomycetaceae</taxon>
        <taxon>Streptomyces</taxon>
    </lineage>
</organism>
<feature type="compositionally biased region" description="Low complexity" evidence="1">
    <location>
        <begin position="67"/>
        <end position="89"/>
    </location>
</feature>
<sequence>MTTRRTYAVTALADEADMGEPSDRPATSPRRSTVTRSEDCPALAIGYIREPDRIEMRYVGPARAAAFPAEAQAQGQDQAQASDQGQGQDQGRHESADPAVEAAAIAREVVDVRQRITHWLRHKCPDSHATLRAGVGPTAITADPSCLLQRG</sequence>
<accession>A0A0K8PK48</accession>
<protein>
    <submittedName>
        <fullName evidence="2">Uncharacterized protein</fullName>
    </submittedName>
</protein>
<dbReference type="Proteomes" id="UP000053859">
    <property type="component" value="Unassembled WGS sequence"/>
</dbReference>
<gene>
    <name evidence="2" type="ORF">SAZU_3089</name>
</gene>
<evidence type="ECO:0000313" key="3">
    <source>
        <dbReference type="Proteomes" id="UP000053859"/>
    </source>
</evidence>
<feature type="region of interest" description="Disordered" evidence="1">
    <location>
        <begin position="1"/>
        <end position="40"/>
    </location>
</feature>
<proteinExistence type="predicted"/>
<reference evidence="2" key="1">
    <citation type="journal article" date="2015" name="Genome Announc.">
        <title>Draft Genome Sequence of Thiostrepton-Producing Streptomyces azureus ATCC 14921.</title>
        <authorList>
            <person name="Sakihara K."/>
            <person name="Maeda J."/>
            <person name="Tashiro K."/>
            <person name="Fujino Y."/>
            <person name="Kuhara S."/>
            <person name="Ohshima T."/>
            <person name="Ogata S."/>
            <person name="Doi K."/>
        </authorList>
    </citation>
    <scope>NUCLEOTIDE SEQUENCE [LARGE SCALE GENOMIC DNA]</scope>
    <source>
        <strain evidence="2">ATCC14921</strain>
    </source>
</reference>